<keyword evidence="3" id="KW-1185">Reference proteome</keyword>
<dbReference type="PANTHER" id="PTHR46889">
    <property type="entry name" value="TRANSPOSASE INSF FOR INSERTION SEQUENCE IS3B-RELATED"/>
    <property type="match status" value="1"/>
</dbReference>
<name>N6WPG9_9GAMM</name>
<organism evidence="2 3">
    <name type="scientific">Marinobacter nanhaiticus D15-8W</name>
    <dbReference type="NCBI Taxonomy" id="626887"/>
    <lineage>
        <taxon>Bacteria</taxon>
        <taxon>Pseudomonadati</taxon>
        <taxon>Pseudomonadota</taxon>
        <taxon>Gammaproteobacteria</taxon>
        <taxon>Pseudomonadales</taxon>
        <taxon>Marinobacteraceae</taxon>
        <taxon>Marinobacter</taxon>
    </lineage>
</organism>
<dbReference type="Proteomes" id="UP000013165">
    <property type="component" value="Unassembled WGS sequence"/>
</dbReference>
<dbReference type="InterPro" id="IPR036397">
    <property type="entry name" value="RNaseH_sf"/>
</dbReference>
<dbReference type="HOGENOM" id="CLU_3137485_0_0_6"/>
<dbReference type="OrthoDB" id="9810995at2"/>
<dbReference type="InterPro" id="IPR012337">
    <property type="entry name" value="RNaseH-like_sf"/>
</dbReference>
<dbReference type="PATRIC" id="fig|626887.3.peg.3762"/>
<evidence type="ECO:0000259" key="1">
    <source>
        <dbReference type="PROSITE" id="PS50994"/>
    </source>
</evidence>
<evidence type="ECO:0000313" key="3">
    <source>
        <dbReference type="Proteomes" id="UP000013165"/>
    </source>
</evidence>
<gene>
    <name evidence="2" type="ORF">J057_18810</name>
</gene>
<sequence>MDIRNHFDREFDPKAPNQVWTGDITYFLTGTRWAYLAVVIDLFSRKPVG</sequence>
<protein>
    <recommendedName>
        <fullName evidence="1">Integrase catalytic domain-containing protein</fullName>
    </recommendedName>
</protein>
<dbReference type="GO" id="GO:0003676">
    <property type="term" value="F:nucleic acid binding"/>
    <property type="evidence" value="ECO:0007669"/>
    <property type="project" value="InterPro"/>
</dbReference>
<feature type="domain" description="Integrase catalytic" evidence="1">
    <location>
        <begin position="12"/>
        <end position="49"/>
    </location>
</feature>
<dbReference type="STRING" id="626887.J057_18810"/>
<comment type="caution">
    <text evidence="2">The sequence shown here is derived from an EMBL/GenBank/DDBJ whole genome shotgun (WGS) entry which is preliminary data.</text>
</comment>
<dbReference type="InterPro" id="IPR001584">
    <property type="entry name" value="Integrase_cat-core"/>
</dbReference>
<dbReference type="Pfam" id="PF00665">
    <property type="entry name" value="rve"/>
    <property type="match status" value="1"/>
</dbReference>
<dbReference type="AlphaFoldDB" id="N6WPG9"/>
<accession>N6WPG9</accession>
<dbReference type="InterPro" id="IPR050900">
    <property type="entry name" value="Transposase_IS3/IS150/IS904"/>
</dbReference>
<dbReference type="Gene3D" id="3.30.420.10">
    <property type="entry name" value="Ribonuclease H-like superfamily/Ribonuclease H"/>
    <property type="match status" value="1"/>
</dbReference>
<dbReference type="PANTHER" id="PTHR46889:SF4">
    <property type="entry name" value="TRANSPOSASE INSO FOR INSERTION SEQUENCE ELEMENT IS911B-RELATED"/>
    <property type="match status" value="1"/>
</dbReference>
<proteinExistence type="predicted"/>
<dbReference type="EMBL" id="APLQ01000014">
    <property type="protein sequence ID" value="ENO13476.1"/>
    <property type="molecule type" value="Genomic_DNA"/>
</dbReference>
<evidence type="ECO:0000313" key="2">
    <source>
        <dbReference type="EMBL" id="ENO13476.1"/>
    </source>
</evidence>
<dbReference type="PROSITE" id="PS50994">
    <property type="entry name" value="INTEGRASE"/>
    <property type="match status" value="1"/>
</dbReference>
<dbReference type="GO" id="GO:0015074">
    <property type="term" value="P:DNA integration"/>
    <property type="evidence" value="ECO:0007669"/>
    <property type="project" value="InterPro"/>
</dbReference>
<dbReference type="eggNOG" id="COG2801">
    <property type="taxonomic scope" value="Bacteria"/>
</dbReference>
<dbReference type="SUPFAM" id="SSF53098">
    <property type="entry name" value="Ribonuclease H-like"/>
    <property type="match status" value="1"/>
</dbReference>
<reference evidence="2 3" key="1">
    <citation type="journal article" date="2013" name="Genome Announc.">
        <title>Genome Sequence of the Polycyclic Aromatic Hydrocarbon-Degrading Bacterium Strain Marinobacter nanhaiticus D15-8WT.</title>
        <authorList>
            <person name="Cui Z."/>
            <person name="Gao W."/>
            <person name="Li Q."/>
            <person name="Xu G."/>
            <person name="Zheng L."/>
        </authorList>
    </citation>
    <scope>NUCLEOTIDE SEQUENCE [LARGE SCALE GENOMIC DNA]</scope>
    <source>
        <strain evidence="2 3">D15-8W</strain>
    </source>
</reference>